<evidence type="ECO:0000313" key="3">
    <source>
        <dbReference type="Proteomes" id="UP001201873"/>
    </source>
</evidence>
<sequence>MTYAILALLTALIVAGIRFGTDSRDGRDWTPAATPTPTPTATATATGTGTGTGTGTTVATRPIREIRPSPRGRQGVGVRSSPR</sequence>
<feature type="compositionally biased region" description="Low complexity" evidence="1">
    <location>
        <begin position="30"/>
        <end position="47"/>
    </location>
</feature>
<proteinExistence type="predicted"/>
<gene>
    <name evidence="2" type="ORF">MXD59_07605</name>
</gene>
<comment type="caution">
    <text evidence="2">The sequence shown here is derived from an EMBL/GenBank/DDBJ whole genome shotgun (WGS) entry which is preliminary data.</text>
</comment>
<accession>A0ABT0JVS4</accession>
<evidence type="ECO:0000256" key="1">
    <source>
        <dbReference type="SAM" id="MobiDB-lite"/>
    </source>
</evidence>
<dbReference type="Proteomes" id="UP001201873">
    <property type="component" value="Unassembled WGS sequence"/>
</dbReference>
<organism evidence="2 3">
    <name type="scientific">Frankia umida</name>
    <dbReference type="NCBI Taxonomy" id="573489"/>
    <lineage>
        <taxon>Bacteria</taxon>
        <taxon>Bacillati</taxon>
        <taxon>Actinomycetota</taxon>
        <taxon>Actinomycetes</taxon>
        <taxon>Frankiales</taxon>
        <taxon>Frankiaceae</taxon>
        <taxon>Frankia</taxon>
    </lineage>
</organism>
<dbReference type="RefSeq" id="WP_248824052.1">
    <property type="nucleotide sequence ID" value="NZ_JALKFT010000005.1"/>
</dbReference>
<dbReference type="EMBL" id="JALKFT010000005">
    <property type="protein sequence ID" value="MCK9875636.1"/>
    <property type="molecule type" value="Genomic_DNA"/>
</dbReference>
<keyword evidence="3" id="KW-1185">Reference proteome</keyword>
<feature type="region of interest" description="Disordered" evidence="1">
    <location>
        <begin position="20"/>
        <end position="83"/>
    </location>
</feature>
<protein>
    <submittedName>
        <fullName evidence="2">Uncharacterized protein</fullName>
    </submittedName>
</protein>
<reference evidence="2 3" key="1">
    <citation type="submission" date="2022-04" db="EMBL/GenBank/DDBJ databases">
        <title>Genome diversity in the genus Frankia.</title>
        <authorList>
            <person name="Carlos-Shanley C."/>
            <person name="Hahn D."/>
        </authorList>
    </citation>
    <scope>NUCLEOTIDE SEQUENCE [LARGE SCALE GENOMIC DNA]</scope>
    <source>
        <strain evidence="2 3">Ag45/Mut15</strain>
    </source>
</reference>
<name>A0ABT0JVS4_9ACTN</name>
<evidence type="ECO:0000313" key="2">
    <source>
        <dbReference type="EMBL" id="MCK9875636.1"/>
    </source>
</evidence>